<accession>A0A6B0RI97</accession>
<dbReference type="AlphaFoldDB" id="A0A6B0RI97"/>
<evidence type="ECO:0000313" key="3">
    <source>
        <dbReference type="Proteomes" id="UP000322234"/>
    </source>
</evidence>
<feature type="compositionally biased region" description="Basic and acidic residues" evidence="1">
    <location>
        <begin position="109"/>
        <end position="120"/>
    </location>
</feature>
<organism evidence="2 3">
    <name type="scientific">Bos mutus</name>
    <name type="common">wild yak</name>
    <dbReference type="NCBI Taxonomy" id="72004"/>
    <lineage>
        <taxon>Eukaryota</taxon>
        <taxon>Metazoa</taxon>
        <taxon>Chordata</taxon>
        <taxon>Craniata</taxon>
        <taxon>Vertebrata</taxon>
        <taxon>Euteleostomi</taxon>
        <taxon>Mammalia</taxon>
        <taxon>Eutheria</taxon>
        <taxon>Laurasiatheria</taxon>
        <taxon>Artiodactyla</taxon>
        <taxon>Ruminantia</taxon>
        <taxon>Pecora</taxon>
        <taxon>Bovidae</taxon>
        <taxon>Bovinae</taxon>
        <taxon>Bos</taxon>
    </lineage>
</organism>
<evidence type="ECO:0000313" key="2">
    <source>
        <dbReference type="EMBL" id="MXQ89695.1"/>
    </source>
</evidence>
<proteinExistence type="predicted"/>
<keyword evidence="3" id="KW-1185">Reference proteome</keyword>
<comment type="caution">
    <text evidence="2">The sequence shown here is derived from an EMBL/GenBank/DDBJ whole genome shotgun (WGS) entry which is preliminary data.</text>
</comment>
<sequence>MHTRDGGAHRATSAPRRSPRGADVVTWRTAAAQGRENRTKLDCRHRTNTRLEKVKQQSPLGQEQGLPDAASGRQRHNAPAKPAQGGDPSNAVGMRRRRGRNDLLSTKQRAREEPRPETRPHRLKLGAKKRTEATVRLRNSSAGTLQVLPVHQSGAPALGLRACVGSAQWSCSDGKQHGGSHACTRAHTHAHTQDIGSGTRTLLTKETACPPNLSHSAEPWKSSNA</sequence>
<gene>
    <name evidence="2" type="ORF">E5288_WYG011583</name>
</gene>
<dbReference type="EMBL" id="VBQZ03000058">
    <property type="protein sequence ID" value="MXQ89695.1"/>
    <property type="molecule type" value="Genomic_DNA"/>
</dbReference>
<dbReference type="Proteomes" id="UP000322234">
    <property type="component" value="Unassembled WGS sequence"/>
</dbReference>
<protein>
    <submittedName>
        <fullName evidence="2">Uncharacterized protein</fullName>
    </submittedName>
</protein>
<reference evidence="2" key="1">
    <citation type="submission" date="2019-10" db="EMBL/GenBank/DDBJ databases">
        <title>The sequence and de novo assembly of the wild yak genome.</title>
        <authorList>
            <person name="Liu Y."/>
        </authorList>
    </citation>
    <scope>NUCLEOTIDE SEQUENCE [LARGE SCALE GENOMIC DNA]</scope>
    <source>
        <strain evidence="2">WY2019</strain>
    </source>
</reference>
<feature type="compositionally biased region" description="Basic and acidic residues" evidence="1">
    <location>
        <begin position="35"/>
        <end position="55"/>
    </location>
</feature>
<name>A0A6B0RI97_9CETA</name>
<feature type="region of interest" description="Disordered" evidence="1">
    <location>
        <begin position="1"/>
        <end position="126"/>
    </location>
</feature>
<evidence type="ECO:0000256" key="1">
    <source>
        <dbReference type="SAM" id="MobiDB-lite"/>
    </source>
</evidence>